<comment type="caution">
    <text evidence="2">The sequence shown here is derived from an EMBL/GenBank/DDBJ whole genome shotgun (WGS) entry which is preliminary data.</text>
</comment>
<evidence type="ECO:0000313" key="3">
    <source>
        <dbReference type="Proteomes" id="UP000233256"/>
    </source>
</evidence>
<dbReference type="GO" id="GO:0016810">
    <property type="term" value="F:hydrolase activity, acting on carbon-nitrogen (but not peptide) bonds"/>
    <property type="evidence" value="ECO:0007669"/>
    <property type="project" value="InterPro"/>
</dbReference>
<name>A0A2N1PN19_9BACT</name>
<feature type="domain" description="Amidohydrolase 3" evidence="1">
    <location>
        <begin position="432"/>
        <end position="528"/>
    </location>
</feature>
<evidence type="ECO:0000313" key="2">
    <source>
        <dbReference type="EMBL" id="PKK89738.1"/>
    </source>
</evidence>
<gene>
    <name evidence="2" type="ORF">CVV64_13115</name>
</gene>
<protein>
    <recommendedName>
        <fullName evidence="1">Amidohydrolase 3 domain-containing protein</fullName>
    </recommendedName>
</protein>
<dbReference type="Proteomes" id="UP000233256">
    <property type="component" value="Unassembled WGS sequence"/>
</dbReference>
<evidence type="ECO:0000259" key="1">
    <source>
        <dbReference type="Pfam" id="PF07969"/>
    </source>
</evidence>
<dbReference type="InterPro" id="IPR013108">
    <property type="entry name" value="Amidohydro_3"/>
</dbReference>
<proteinExistence type="predicted"/>
<sequence>MKIHDPAIPTLFDNILIPDFHSGKLIPADIVMDKMKIREVLSPGSVNRDSFAGDVIRNNVHRQLILSPGFINVHSHGDLLIRNLCPPPWPTAARPGPAQGVLSEVTGNCGLSASPLPDRNRGMQWLQRYSAIWGDPIESAPDKLPYIDSSATLAKNTSGTDSQIRDSYFNGNDTVNGIRMGCLAGHSTLRFALWGWRTSILDNHELIILENALLQQMDAGATGISMGLCYQPGCNCDIRELSMVCRAVASRNKILAIHIRDESDLLLESLNELLEANESARCRVQLSHLKCNGPANWYKIDKVLQWLEKASELFDISFDIYPYDAGSTTIQTLLPPEYLNSIHSIDLSWAPGIREAIASGRPGWENFPATVGWDRLIPTGFPEDFPTEMQGLSIAEMAELKGVDPVVLLLELLLRTDSDKKNGLNMGIILKAQSIEVVKTLMAHPLSMIGSDGLISSRPHPRTFGTFPRFLGRHTDLPSGDGTLKLVDALDRITRRAAQRFGFSGLGEIRPGFEARLVLFDALKIMDTATFSCPETAPDGIMGIWAPGLQIH</sequence>
<dbReference type="Gene3D" id="3.20.20.140">
    <property type="entry name" value="Metal-dependent hydrolases"/>
    <property type="match status" value="2"/>
</dbReference>
<dbReference type="SUPFAM" id="SSF51338">
    <property type="entry name" value="Composite domain of metallo-dependent hydrolases"/>
    <property type="match status" value="1"/>
</dbReference>
<reference evidence="2 3" key="1">
    <citation type="journal article" date="2017" name="ISME J.">
        <title>Potential for microbial H2 and metal transformations associated with novel bacteria and archaea in deep terrestrial subsurface sediments.</title>
        <authorList>
            <person name="Hernsdorf A.W."/>
            <person name="Amano Y."/>
            <person name="Miyakawa K."/>
            <person name="Ise K."/>
            <person name="Suzuki Y."/>
            <person name="Anantharaman K."/>
            <person name="Probst A."/>
            <person name="Burstein D."/>
            <person name="Thomas B.C."/>
            <person name="Banfield J.F."/>
        </authorList>
    </citation>
    <scope>NUCLEOTIDE SEQUENCE [LARGE SCALE GENOMIC DNA]</scope>
    <source>
        <strain evidence="2">HGW-Wallbacteria-1</strain>
    </source>
</reference>
<accession>A0A2N1PN19</accession>
<dbReference type="Pfam" id="PF07969">
    <property type="entry name" value="Amidohydro_3"/>
    <property type="match status" value="1"/>
</dbReference>
<dbReference type="EMBL" id="PGXC01000013">
    <property type="protein sequence ID" value="PKK89738.1"/>
    <property type="molecule type" value="Genomic_DNA"/>
</dbReference>
<dbReference type="InterPro" id="IPR032466">
    <property type="entry name" value="Metal_Hydrolase"/>
</dbReference>
<dbReference type="AlphaFoldDB" id="A0A2N1PN19"/>
<dbReference type="SUPFAM" id="SSF51556">
    <property type="entry name" value="Metallo-dependent hydrolases"/>
    <property type="match status" value="1"/>
</dbReference>
<organism evidence="2 3">
    <name type="scientific">Candidatus Wallbacteria bacterium HGW-Wallbacteria-1</name>
    <dbReference type="NCBI Taxonomy" id="2013854"/>
    <lineage>
        <taxon>Bacteria</taxon>
        <taxon>Candidatus Walliibacteriota</taxon>
    </lineage>
</organism>
<dbReference type="InterPro" id="IPR011059">
    <property type="entry name" value="Metal-dep_hydrolase_composite"/>
</dbReference>